<reference evidence="7 8" key="1">
    <citation type="journal article" date="2012" name="J. Bacteriol.">
        <title>Complete Genome Sequence of the Beer Spoilage Organism Pediococcus claussenii ATCC BAA-344T.</title>
        <authorList>
            <person name="Pittet V."/>
            <person name="Abegunde T."/>
            <person name="Marfleet T."/>
            <person name="Haakensen M."/>
            <person name="Morrow K."/>
            <person name="Jayaprakash T."/>
            <person name="Schroeder K."/>
            <person name="Trost B."/>
            <person name="Byrns S."/>
            <person name="Bergsveinson J."/>
            <person name="Kusalik A."/>
            <person name="Ziola B."/>
        </authorList>
    </citation>
    <scope>NUCLEOTIDE SEQUENCE [LARGE SCALE GENOMIC DNA]</scope>
    <source>
        <strain evidence="7 8">ATCC BAA-344</strain>
    </source>
</reference>
<evidence type="ECO:0000313" key="7">
    <source>
        <dbReference type="EMBL" id="AEV95677.1"/>
    </source>
</evidence>
<sequence>MQNKLIVVTGPTGSGKTTVTEYLNEKYGIAQVITHTTREPRSNEQNGKDYYFETNESFQNNHYLEQVEYSGFHYGSSYEGLRRAWLKSPVASIVLDTAGAITYANKLGDEVAIVFLHVTNVEVLKHRLLKRGDNVDIVERRLQSPEYKRDLHLPKQLKPDAIEITNDDWKMARIKIDNLVKQIKNEIEWN</sequence>
<dbReference type="PROSITE" id="PS50052">
    <property type="entry name" value="GUANYLATE_KINASE_2"/>
    <property type="match status" value="1"/>
</dbReference>
<comment type="similarity">
    <text evidence="2">Belongs to the guanylate kinase family.</text>
</comment>
<dbReference type="PANTHER" id="PTHR23117">
    <property type="entry name" value="GUANYLATE KINASE-RELATED"/>
    <property type="match status" value="1"/>
</dbReference>
<keyword evidence="4 7" id="KW-0418">Kinase</keyword>
<dbReference type="HOGENOM" id="CLU_001715_1_2_9"/>
<dbReference type="Gene3D" id="3.40.50.300">
    <property type="entry name" value="P-loop containing nucleotide triphosphate hydrolases"/>
    <property type="match status" value="1"/>
</dbReference>
<evidence type="ECO:0000259" key="6">
    <source>
        <dbReference type="PROSITE" id="PS50052"/>
    </source>
</evidence>
<comment type="catalytic activity">
    <reaction evidence="5">
        <text>GMP + ATP = GDP + ADP</text>
        <dbReference type="Rhea" id="RHEA:20780"/>
        <dbReference type="ChEBI" id="CHEBI:30616"/>
        <dbReference type="ChEBI" id="CHEBI:58115"/>
        <dbReference type="ChEBI" id="CHEBI:58189"/>
        <dbReference type="ChEBI" id="CHEBI:456216"/>
        <dbReference type="EC" id="2.7.4.8"/>
    </reaction>
</comment>
<dbReference type="AlphaFoldDB" id="G8PEZ8"/>
<feature type="domain" description="Guanylate kinase-like" evidence="6">
    <location>
        <begin position="3"/>
        <end position="188"/>
    </location>
</feature>
<dbReference type="PANTHER" id="PTHR23117:SF13">
    <property type="entry name" value="GUANYLATE KINASE"/>
    <property type="match status" value="1"/>
</dbReference>
<dbReference type="GO" id="GO:0005829">
    <property type="term" value="C:cytosol"/>
    <property type="evidence" value="ECO:0007669"/>
    <property type="project" value="TreeGrafter"/>
</dbReference>
<evidence type="ECO:0000256" key="3">
    <source>
        <dbReference type="ARBA" id="ARBA00022679"/>
    </source>
</evidence>
<dbReference type="eggNOG" id="COG0194">
    <property type="taxonomic scope" value="Bacteria"/>
</dbReference>
<dbReference type="EMBL" id="CP003137">
    <property type="protein sequence ID" value="AEV95677.1"/>
    <property type="molecule type" value="Genomic_DNA"/>
</dbReference>
<keyword evidence="3" id="KW-0808">Transferase</keyword>
<dbReference type="RefSeq" id="WP_014215871.1">
    <property type="nucleotide sequence ID" value="NC_016605.1"/>
</dbReference>
<dbReference type="InterPro" id="IPR008145">
    <property type="entry name" value="GK/Ca_channel_bsu"/>
</dbReference>
<protein>
    <submittedName>
        <fullName evidence="7">Guanylate kinase family protein</fullName>
    </submittedName>
</protein>
<evidence type="ECO:0000313" key="8">
    <source>
        <dbReference type="Proteomes" id="UP000005444"/>
    </source>
</evidence>
<evidence type="ECO:0000256" key="2">
    <source>
        <dbReference type="ARBA" id="ARBA00005790"/>
    </source>
</evidence>
<comment type="function">
    <text evidence="1">Essential for recycling GMP and indirectly, cGMP.</text>
</comment>
<keyword evidence="8" id="KW-1185">Reference proteome</keyword>
<evidence type="ECO:0000256" key="4">
    <source>
        <dbReference type="ARBA" id="ARBA00022777"/>
    </source>
</evidence>
<dbReference type="SMART" id="SM00072">
    <property type="entry name" value="GuKc"/>
    <property type="match status" value="1"/>
</dbReference>
<gene>
    <name evidence="7" type="ordered locus">PECL_1453</name>
</gene>
<dbReference type="STRING" id="701521.PECL_1453"/>
<name>G8PEZ8_PEDCP</name>
<dbReference type="KEGG" id="pce:PECL_1453"/>
<dbReference type="SUPFAM" id="SSF52540">
    <property type="entry name" value="P-loop containing nucleoside triphosphate hydrolases"/>
    <property type="match status" value="1"/>
</dbReference>
<evidence type="ECO:0000256" key="5">
    <source>
        <dbReference type="ARBA" id="ARBA00048594"/>
    </source>
</evidence>
<organism evidence="7 8">
    <name type="scientific">Pediococcus claussenii (strain ATCC BAA-344 / DSM 14800 / JCM 18046 / KCTC 3811 / LMG 21948 / P06)</name>
    <dbReference type="NCBI Taxonomy" id="701521"/>
    <lineage>
        <taxon>Bacteria</taxon>
        <taxon>Bacillati</taxon>
        <taxon>Bacillota</taxon>
        <taxon>Bacilli</taxon>
        <taxon>Lactobacillales</taxon>
        <taxon>Lactobacillaceae</taxon>
        <taxon>Pediococcus</taxon>
    </lineage>
</organism>
<dbReference type="Pfam" id="PF00625">
    <property type="entry name" value="Guanylate_kin"/>
    <property type="match status" value="1"/>
</dbReference>
<accession>G8PEZ8</accession>
<evidence type="ECO:0000256" key="1">
    <source>
        <dbReference type="ARBA" id="ARBA00003531"/>
    </source>
</evidence>
<dbReference type="InterPro" id="IPR008144">
    <property type="entry name" value="Guanylate_kin-like_dom"/>
</dbReference>
<proteinExistence type="inferred from homology"/>
<dbReference type="InterPro" id="IPR027417">
    <property type="entry name" value="P-loop_NTPase"/>
</dbReference>
<dbReference type="Proteomes" id="UP000005444">
    <property type="component" value="Chromosome"/>
</dbReference>
<dbReference type="GO" id="GO:0004385">
    <property type="term" value="F:GMP kinase activity"/>
    <property type="evidence" value="ECO:0007669"/>
    <property type="project" value="UniProtKB-EC"/>
</dbReference>
<dbReference type="PATRIC" id="fig|701521.8.peg.1357"/>